<dbReference type="PROSITE" id="PS00211">
    <property type="entry name" value="ABC_TRANSPORTER_1"/>
    <property type="match status" value="2"/>
</dbReference>
<dbReference type="InterPro" id="IPR036640">
    <property type="entry name" value="ABC1_TM_sf"/>
</dbReference>
<organism evidence="14 15">
    <name type="scientific">Lasiosphaeria ovina</name>
    <dbReference type="NCBI Taxonomy" id="92902"/>
    <lineage>
        <taxon>Eukaryota</taxon>
        <taxon>Fungi</taxon>
        <taxon>Dikarya</taxon>
        <taxon>Ascomycota</taxon>
        <taxon>Pezizomycotina</taxon>
        <taxon>Sordariomycetes</taxon>
        <taxon>Sordariomycetidae</taxon>
        <taxon>Sordariales</taxon>
        <taxon>Lasiosphaeriaceae</taxon>
        <taxon>Lasiosphaeria</taxon>
    </lineage>
</organism>
<name>A0AAE0NFP8_9PEZI</name>
<dbReference type="SUPFAM" id="SSF52540">
    <property type="entry name" value="P-loop containing nucleoside triphosphate hydrolases"/>
    <property type="match status" value="2"/>
</dbReference>
<feature type="domain" description="ABC transporter" evidence="12">
    <location>
        <begin position="382"/>
        <end position="626"/>
    </location>
</feature>
<evidence type="ECO:0000256" key="3">
    <source>
        <dbReference type="ARBA" id="ARBA00022448"/>
    </source>
</evidence>
<keyword evidence="5" id="KW-0677">Repeat</keyword>
<evidence type="ECO:0000256" key="10">
    <source>
        <dbReference type="SAM" id="MobiDB-lite"/>
    </source>
</evidence>
<dbReference type="PANTHER" id="PTHR43394">
    <property type="entry name" value="ATP-DEPENDENT PERMEASE MDL1, MITOCHONDRIAL"/>
    <property type="match status" value="1"/>
</dbReference>
<dbReference type="GO" id="GO:0016887">
    <property type="term" value="F:ATP hydrolysis activity"/>
    <property type="evidence" value="ECO:0007669"/>
    <property type="project" value="InterPro"/>
</dbReference>
<dbReference type="Pfam" id="PF00005">
    <property type="entry name" value="ABC_tran"/>
    <property type="match status" value="2"/>
</dbReference>
<feature type="transmembrane region" description="Helical" evidence="11">
    <location>
        <begin position="205"/>
        <end position="223"/>
    </location>
</feature>
<keyword evidence="3" id="KW-0813">Transport</keyword>
<feature type="domain" description="ABC transmembrane type-1" evidence="13">
    <location>
        <begin position="696"/>
        <end position="983"/>
    </location>
</feature>
<feature type="transmembrane region" description="Helical" evidence="11">
    <location>
        <begin position="281"/>
        <end position="302"/>
    </location>
</feature>
<reference evidence="14" key="2">
    <citation type="submission" date="2023-06" db="EMBL/GenBank/DDBJ databases">
        <authorList>
            <consortium name="Lawrence Berkeley National Laboratory"/>
            <person name="Haridas S."/>
            <person name="Hensen N."/>
            <person name="Bonometti L."/>
            <person name="Westerberg I."/>
            <person name="Brannstrom I.O."/>
            <person name="Guillou S."/>
            <person name="Cros-Aarteil S."/>
            <person name="Calhoun S."/>
            <person name="Kuo A."/>
            <person name="Mondo S."/>
            <person name="Pangilinan J."/>
            <person name="Riley R."/>
            <person name="Labutti K."/>
            <person name="Andreopoulos B."/>
            <person name="Lipzen A."/>
            <person name="Chen C."/>
            <person name="Yanf M."/>
            <person name="Daum C."/>
            <person name="Ng V."/>
            <person name="Clum A."/>
            <person name="Steindorff A."/>
            <person name="Ohm R."/>
            <person name="Martin F."/>
            <person name="Silar P."/>
            <person name="Natvig D."/>
            <person name="Lalanne C."/>
            <person name="Gautier V."/>
            <person name="Ament-Velasquez S.L."/>
            <person name="Kruys A."/>
            <person name="Hutchinson M.I."/>
            <person name="Powell A.J."/>
            <person name="Barry K."/>
            <person name="Miller A.N."/>
            <person name="Grigoriev I.V."/>
            <person name="Debuchy R."/>
            <person name="Gladieux P."/>
            <person name="Thoren M.H."/>
            <person name="Johannesson H."/>
        </authorList>
    </citation>
    <scope>NUCLEOTIDE SEQUENCE</scope>
    <source>
        <strain evidence="14">CBS 958.72</strain>
    </source>
</reference>
<sequence length="1263" mass="135029">MLSDSEALPSGRPDPEKARRDSSEELILRRQLETQPANAGYFAIFRYATSWDVAAILVSVVACGAAGAGQPVMMVFVGSMTGSFSDLAAGSTASDEFIHTIENTALKFVYVAVAQFVILAVGIYGLNHVGERVTKKLRHAYLTAVLRQNVAFFDGVGAGEIATRISNDMSLVQDGISQKVGLIAYGVVGFFSSIIIGLVTYWQLALVMLGAPVALILCSAILGNMMKRAQEAASDEYIKSSTFAEEVVSSFRNVIAYGSRGRFLAQYDAMLAPARNYDTKAGLALGLLFASILGLLYAGYGLGFWQGHRFLQQGIGNVGDTITVLFISTIAGVLLSNAVRFAASLGQAGISASRIFATIKRQSPLDPLSTDGRRLESLEGAIEFQGLRMVYPSRQDQLILDDFNLTVPPGKTVAIVGPSGSGKTTIFAMLERLYLPLSGTITLDGHQIDHLNIGWLRSQIGLVSQDNFLFNTSIYNNIAYGLGAKYGKLDDEATMRLVQEAAKIANAHSFIEEYPEGYHANVGERGSRLSGGQRQRVAIARAIVGNPKILLLDEATSALDPHSERLVQDALASATNGRTTIIIAHRLSTVQSADLIVVMQSGRVVEKGTHDSLLAAGSTYASLVQAQALRQGEVGEGEPEDSGDLPLHKESTAVSALGIAGAENQSGPGKHAGNGSVSQLARLVWTINAPERPYLVVGILCALLAGPVVPVSGVILGNAVVSLTNPELSSGSLSMGFWAGMFLMLALVMLLAQGLQGYVLAVAGASLGSRARSRAFASILRQDAAFFDRQENNSGALTAFLSTEATRLMGISGNTLGSISNNIVTIVAAIAIACGFGWKLGLVATATMPLIMACGYLRTWAVVKIEQRLKQATASAGIASEAVSAIRTVATLAMEETVKRQYAESLESDQAANLFHDFIGAVSYALSQSLILLVNALLFWYAGTRLLLTGEYTLQQFFICYSSVLFSAQTASAMFAMSPDIAGALDAAAHLKYLLESKPSIEVESEEELDEDKTFYNLVGDVELEAVRFAYPSRPKHHVIKDIDLAARHGQFIALVGGSGSGKSTVLNLIERFYDASSGAVKIDGQDIRELNLKRFRRHVALVEQEGALIGGTIRDSLISDDETVSDKSLEEACRAANIYDFVVSLPDGFNTLTGARGNRVSGGQRQRLAIAKALLRDPKILLLDEATSALDSTSEKLVQNALDTASRGRTTIAVAHRLSSIANADCIFVFDHGRIVESGSHDELVKRRGRYFELATLQQLGQ</sequence>
<evidence type="ECO:0000313" key="14">
    <source>
        <dbReference type="EMBL" id="KAK3380629.1"/>
    </source>
</evidence>
<keyword evidence="9 11" id="KW-0472">Membrane</keyword>
<keyword evidence="7" id="KW-0067">ATP-binding</keyword>
<comment type="caution">
    <text evidence="14">The sequence shown here is derived from an EMBL/GenBank/DDBJ whole genome shotgun (WGS) entry which is preliminary data.</text>
</comment>
<keyword evidence="8 11" id="KW-1133">Transmembrane helix</keyword>
<feature type="domain" description="ABC transporter" evidence="12">
    <location>
        <begin position="1022"/>
        <end position="1258"/>
    </location>
</feature>
<evidence type="ECO:0000256" key="11">
    <source>
        <dbReference type="SAM" id="Phobius"/>
    </source>
</evidence>
<feature type="domain" description="ABC transmembrane type-1" evidence="13">
    <location>
        <begin position="57"/>
        <end position="347"/>
    </location>
</feature>
<reference evidence="14" key="1">
    <citation type="journal article" date="2023" name="Mol. Phylogenet. Evol.">
        <title>Genome-scale phylogeny and comparative genomics of the fungal order Sordariales.</title>
        <authorList>
            <person name="Hensen N."/>
            <person name="Bonometti L."/>
            <person name="Westerberg I."/>
            <person name="Brannstrom I.O."/>
            <person name="Guillou S."/>
            <person name="Cros-Aarteil S."/>
            <person name="Calhoun S."/>
            <person name="Haridas S."/>
            <person name="Kuo A."/>
            <person name="Mondo S."/>
            <person name="Pangilinan J."/>
            <person name="Riley R."/>
            <person name="LaButti K."/>
            <person name="Andreopoulos B."/>
            <person name="Lipzen A."/>
            <person name="Chen C."/>
            <person name="Yan M."/>
            <person name="Daum C."/>
            <person name="Ng V."/>
            <person name="Clum A."/>
            <person name="Steindorff A."/>
            <person name="Ohm R.A."/>
            <person name="Martin F."/>
            <person name="Silar P."/>
            <person name="Natvig D.O."/>
            <person name="Lalanne C."/>
            <person name="Gautier V."/>
            <person name="Ament-Velasquez S.L."/>
            <person name="Kruys A."/>
            <person name="Hutchinson M.I."/>
            <person name="Powell A.J."/>
            <person name="Barry K."/>
            <person name="Miller A.N."/>
            <person name="Grigoriev I.V."/>
            <person name="Debuchy R."/>
            <person name="Gladieux P."/>
            <person name="Hiltunen Thoren M."/>
            <person name="Johannesson H."/>
        </authorList>
    </citation>
    <scope>NUCLEOTIDE SEQUENCE</scope>
    <source>
        <strain evidence="14">CBS 958.72</strain>
    </source>
</reference>
<dbReference type="SMART" id="SM00382">
    <property type="entry name" value="AAA"/>
    <property type="match status" value="2"/>
</dbReference>
<dbReference type="CDD" id="cd18577">
    <property type="entry name" value="ABC_6TM_Pgp_ABCB1_D1_like"/>
    <property type="match status" value="1"/>
</dbReference>
<evidence type="ECO:0000313" key="15">
    <source>
        <dbReference type="Proteomes" id="UP001287356"/>
    </source>
</evidence>
<evidence type="ECO:0000256" key="7">
    <source>
        <dbReference type="ARBA" id="ARBA00022840"/>
    </source>
</evidence>
<feature type="transmembrane region" description="Helical" evidence="11">
    <location>
        <begin position="180"/>
        <end position="199"/>
    </location>
</feature>
<comment type="similarity">
    <text evidence="2">Belongs to the ABC transporter superfamily. ABCB family. Multidrug resistance exporter (TC 3.A.1.201) subfamily.</text>
</comment>
<dbReference type="PROSITE" id="PS50893">
    <property type="entry name" value="ABC_TRANSPORTER_2"/>
    <property type="match status" value="2"/>
</dbReference>
<feature type="region of interest" description="Disordered" evidence="10">
    <location>
        <begin position="1"/>
        <end position="23"/>
    </location>
</feature>
<protein>
    <submittedName>
        <fullName evidence="14">Leptomycin B resistance protein pmd1</fullName>
    </submittedName>
</protein>
<evidence type="ECO:0000256" key="5">
    <source>
        <dbReference type="ARBA" id="ARBA00022737"/>
    </source>
</evidence>
<evidence type="ECO:0000256" key="6">
    <source>
        <dbReference type="ARBA" id="ARBA00022741"/>
    </source>
</evidence>
<evidence type="ECO:0000256" key="1">
    <source>
        <dbReference type="ARBA" id="ARBA00004141"/>
    </source>
</evidence>
<dbReference type="FunFam" id="3.40.50.300:FF:000251">
    <property type="entry name" value="ABC transporter B family member 19"/>
    <property type="match status" value="1"/>
</dbReference>
<keyword evidence="6" id="KW-0547">Nucleotide-binding</keyword>
<dbReference type="InterPro" id="IPR011527">
    <property type="entry name" value="ABC1_TM_dom"/>
</dbReference>
<dbReference type="SUPFAM" id="SSF90123">
    <property type="entry name" value="ABC transporter transmembrane region"/>
    <property type="match status" value="2"/>
</dbReference>
<dbReference type="PROSITE" id="PS50929">
    <property type="entry name" value="ABC_TM1F"/>
    <property type="match status" value="2"/>
</dbReference>
<dbReference type="FunFam" id="3.40.50.300:FF:000913">
    <property type="entry name" value="ABC multidrug transporter SitT"/>
    <property type="match status" value="1"/>
</dbReference>
<evidence type="ECO:0000256" key="4">
    <source>
        <dbReference type="ARBA" id="ARBA00022692"/>
    </source>
</evidence>
<feature type="transmembrane region" description="Helical" evidence="11">
    <location>
        <begin position="737"/>
        <end position="764"/>
    </location>
</feature>
<dbReference type="GO" id="GO:0015421">
    <property type="term" value="F:ABC-type oligopeptide transporter activity"/>
    <property type="evidence" value="ECO:0007669"/>
    <property type="project" value="TreeGrafter"/>
</dbReference>
<feature type="compositionally biased region" description="Basic and acidic residues" evidence="10">
    <location>
        <begin position="13"/>
        <end position="23"/>
    </location>
</feature>
<keyword evidence="4 11" id="KW-0812">Transmembrane</keyword>
<evidence type="ECO:0000259" key="12">
    <source>
        <dbReference type="PROSITE" id="PS50893"/>
    </source>
</evidence>
<evidence type="ECO:0000256" key="8">
    <source>
        <dbReference type="ARBA" id="ARBA00022989"/>
    </source>
</evidence>
<evidence type="ECO:0000259" key="13">
    <source>
        <dbReference type="PROSITE" id="PS50929"/>
    </source>
</evidence>
<accession>A0AAE0NFP8</accession>
<evidence type="ECO:0000256" key="9">
    <source>
        <dbReference type="ARBA" id="ARBA00023136"/>
    </source>
</evidence>
<dbReference type="CDD" id="cd18578">
    <property type="entry name" value="ABC_6TM_Pgp_ABCB1_D2_like"/>
    <property type="match status" value="1"/>
</dbReference>
<feature type="transmembrane region" description="Helical" evidence="11">
    <location>
        <begin position="694"/>
        <end position="717"/>
    </location>
</feature>
<dbReference type="AlphaFoldDB" id="A0AAE0NFP8"/>
<gene>
    <name evidence="14" type="ORF">B0T24DRAFT_664576</name>
</gene>
<dbReference type="InterPro" id="IPR003593">
    <property type="entry name" value="AAA+_ATPase"/>
</dbReference>
<feature type="transmembrane region" description="Helical" evidence="11">
    <location>
        <begin position="819"/>
        <end position="838"/>
    </location>
</feature>
<feature type="transmembrane region" description="Helical" evidence="11">
    <location>
        <begin position="844"/>
        <end position="863"/>
    </location>
</feature>
<feature type="transmembrane region" description="Helical" evidence="11">
    <location>
        <begin position="322"/>
        <end position="343"/>
    </location>
</feature>
<proteinExistence type="inferred from homology"/>
<dbReference type="InterPro" id="IPR003439">
    <property type="entry name" value="ABC_transporter-like_ATP-bd"/>
</dbReference>
<dbReference type="CDD" id="cd03249">
    <property type="entry name" value="ABC_MTABC3_MDL1_MDL2"/>
    <property type="match status" value="2"/>
</dbReference>
<dbReference type="PANTHER" id="PTHR43394:SF11">
    <property type="entry name" value="ATP-BINDING CASSETTE TRANSPORTER"/>
    <property type="match status" value="1"/>
</dbReference>
<dbReference type="GO" id="GO:0090374">
    <property type="term" value="P:oligopeptide export from mitochondrion"/>
    <property type="evidence" value="ECO:0007669"/>
    <property type="project" value="TreeGrafter"/>
</dbReference>
<evidence type="ECO:0000256" key="2">
    <source>
        <dbReference type="ARBA" id="ARBA00007577"/>
    </source>
</evidence>
<keyword evidence="15" id="KW-1185">Reference proteome</keyword>
<dbReference type="InterPro" id="IPR039421">
    <property type="entry name" value="Type_1_exporter"/>
</dbReference>
<dbReference type="InterPro" id="IPR027417">
    <property type="entry name" value="P-loop_NTPase"/>
</dbReference>
<feature type="transmembrane region" description="Helical" evidence="11">
    <location>
        <begin position="53"/>
        <end position="77"/>
    </location>
</feature>
<dbReference type="Proteomes" id="UP001287356">
    <property type="component" value="Unassembled WGS sequence"/>
</dbReference>
<dbReference type="GO" id="GO:0005524">
    <property type="term" value="F:ATP binding"/>
    <property type="evidence" value="ECO:0007669"/>
    <property type="project" value="UniProtKB-KW"/>
</dbReference>
<dbReference type="Gene3D" id="3.40.50.300">
    <property type="entry name" value="P-loop containing nucleotide triphosphate hydrolases"/>
    <property type="match status" value="2"/>
</dbReference>
<dbReference type="EMBL" id="JAULSN010000002">
    <property type="protein sequence ID" value="KAK3380629.1"/>
    <property type="molecule type" value="Genomic_DNA"/>
</dbReference>
<dbReference type="Pfam" id="PF00664">
    <property type="entry name" value="ABC_membrane"/>
    <property type="match status" value="2"/>
</dbReference>
<dbReference type="InterPro" id="IPR017871">
    <property type="entry name" value="ABC_transporter-like_CS"/>
</dbReference>
<comment type="subcellular location">
    <subcellularLocation>
        <location evidence="1">Membrane</location>
        <topology evidence="1">Multi-pass membrane protein</topology>
    </subcellularLocation>
</comment>
<dbReference type="Gene3D" id="1.20.1560.10">
    <property type="entry name" value="ABC transporter type 1, transmembrane domain"/>
    <property type="match status" value="1"/>
</dbReference>
<feature type="transmembrane region" description="Helical" evidence="11">
    <location>
        <begin position="918"/>
        <end position="942"/>
    </location>
</feature>
<feature type="transmembrane region" description="Helical" evidence="11">
    <location>
        <begin position="108"/>
        <end position="126"/>
    </location>
</feature>
<dbReference type="GO" id="GO:0005743">
    <property type="term" value="C:mitochondrial inner membrane"/>
    <property type="evidence" value="ECO:0007669"/>
    <property type="project" value="TreeGrafter"/>
</dbReference>